<comment type="caution">
    <text evidence="3">The sequence shown here is derived from an EMBL/GenBank/DDBJ whole genome shotgun (WGS) entry which is preliminary data.</text>
</comment>
<name>A0AAV3PWE5_LITER</name>
<dbReference type="AlphaFoldDB" id="A0AAV3PWE5"/>
<keyword evidence="1" id="KW-0175">Coiled coil</keyword>
<keyword evidence="4" id="KW-1185">Reference proteome</keyword>
<organism evidence="3 4">
    <name type="scientific">Lithospermum erythrorhizon</name>
    <name type="common">Purple gromwell</name>
    <name type="synonym">Lithospermum officinale var. erythrorhizon</name>
    <dbReference type="NCBI Taxonomy" id="34254"/>
    <lineage>
        <taxon>Eukaryota</taxon>
        <taxon>Viridiplantae</taxon>
        <taxon>Streptophyta</taxon>
        <taxon>Embryophyta</taxon>
        <taxon>Tracheophyta</taxon>
        <taxon>Spermatophyta</taxon>
        <taxon>Magnoliopsida</taxon>
        <taxon>eudicotyledons</taxon>
        <taxon>Gunneridae</taxon>
        <taxon>Pentapetalae</taxon>
        <taxon>asterids</taxon>
        <taxon>lamiids</taxon>
        <taxon>Boraginales</taxon>
        <taxon>Boraginaceae</taxon>
        <taxon>Boraginoideae</taxon>
        <taxon>Lithospermeae</taxon>
        <taxon>Lithospermum</taxon>
    </lineage>
</organism>
<evidence type="ECO:0000256" key="2">
    <source>
        <dbReference type="SAM" id="MobiDB-lite"/>
    </source>
</evidence>
<feature type="region of interest" description="Disordered" evidence="2">
    <location>
        <begin position="682"/>
        <end position="707"/>
    </location>
</feature>
<evidence type="ECO:0000313" key="4">
    <source>
        <dbReference type="Proteomes" id="UP001454036"/>
    </source>
</evidence>
<protein>
    <submittedName>
        <fullName evidence="3">Uncharacterized protein</fullName>
    </submittedName>
</protein>
<accession>A0AAV3PWE5</accession>
<evidence type="ECO:0000256" key="1">
    <source>
        <dbReference type="SAM" id="Coils"/>
    </source>
</evidence>
<feature type="region of interest" description="Disordered" evidence="2">
    <location>
        <begin position="335"/>
        <end position="377"/>
    </location>
</feature>
<sequence>MKKRVRELLNMVMWGILAKIHWSGDLALSFCHISFRTEHSRNPFLYFPLYSLPYHDFAFPMVGDAPTNVAGFTNIVLGTVQSILREESGTGSRPTPPSGGRDHEAETFAASVITDPDAGATKTSQGGHVAVETVHLSKKRKRATTKKTSGKVLSLNLFSRIFNLAHTGVLLHFHTRSQMKNMLCHGKPGKASPTRWHKYWFLAKDAFSDEVRYSFSTVPTTLEYEETPELAEGLKKLEDGFHETITMDVFYDPDVLIKPGLSKGSDNFPGVELGIFLPFSFLYTFIISALFSEPFFLSSSFFFNDPFEAQGWESRRPPPGELLGGDLGNRLLSEMLAPEPSPSSTPTLTVGVSSQSRDPEERSSPLLPTPTPADQPAINLEVLSPELSPIREVPLFPARPHIVPTSNINEGSSTSPENFAGWTSRERGFENKHPFFVDLPYTLPSGLQITRDTVSTPTASLAAEMLKNCLPRPSVLGVLGTPPSSLFDRFSYHHIKTMEVAYALSLRLNASSEHDEEVALLKAALVSVEKEMDEAISKRDELAALCSKQCEMLLTDAREASEVYRSEGERLKQHCQHIRELQSQVEDLNFNFSESQDMVRGFTNKCGDTEVQIADLQRALDDSIEGFKRSEKYRTLLKGDTATLLGSFCQRMAKDYPGISSHFTNFVTCLGEGYVVSLFDELPEEEPAESDDESESDTIEEELGDES</sequence>
<gene>
    <name evidence="3" type="ORF">LIER_13115</name>
</gene>
<evidence type="ECO:0000313" key="3">
    <source>
        <dbReference type="EMBL" id="GAA0155368.1"/>
    </source>
</evidence>
<dbReference type="EMBL" id="BAABME010002604">
    <property type="protein sequence ID" value="GAA0155368.1"/>
    <property type="molecule type" value="Genomic_DNA"/>
</dbReference>
<feature type="coiled-coil region" evidence="1">
    <location>
        <begin position="518"/>
        <end position="545"/>
    </location>
</feature>
<reference evidence="3 4" key="1">
    <citation type="submission" date="2024-01" db="EMBL/GenBank/DDBJ databases">
        <title>The complete chloroplast genome sequence of Lithospermum erythrorhizon: insights into the phylogenetic relationship among Boraginaceae species and the maternal lineages of purple gromwells.</title>
        <authorList>
            <person name="Okada T."/>
            <person name="Watanabe K."/>
        </authorList>
    </citation>
    <scope>NUCLEOTIDE SEQUENCE [LARGE SCALE GENOMIC DNA]</scope>
</reference>
<proteinExistence type="predicted"/>
<dbReference type="Proteomes" id="UP001454036">
    <property type="component" value="Unassembled WGS sequence"/>
</dbReference>